<comment type="subcellular location">
    <subcellularLocation>
        <location evidence="2">Membrane</location>
        <topology evidence="2">Multi-pass membrane protein</topology>
    </subcellularLocation>
</comment>
<evidence type="ECO:0000256" key="5">
    <source>
        <dbReference type="ARBA" id="ARBA00022714"/>
    </source>
</evidence>
<keyword evidence="6" id="KW-0479">Metal-binding</keyword>
<evidence type="ECO:0000256" key="8">
    <source>
        <dbReference type="ARBA" id="ARBA00022989"/>
    </source>
</evidence>
<keyword evidence="9" id="KW-0560">Oxidoreductase</keyword>
<dbReference type="InterPro" id="IPR013112">
    <property type="entry name" value="FAD-bd_8"/>
</dbReference>
<dbReference type="Pfam" id="PF01794">
    <property type="entry name" value="Ferric_reduct"/>
    <property type="match status" value="1"/>
</dbReference>
<dbReference type="SUPFAM" id="SSF52343">
    <property type="entry name" value="Ferredoxin reductase-like, C-terminal NADP-linked domain"/>
    <property type="match status" value="1"/>
</dbReference>
<evidence type="ECO:0000259" key="14">
    <source>
        <dbReference type="PROSITE" id="PS51384"/>
    </source>
</evidence>
<protein>
    <submittedName>
        <fullName evidence="15">Predicted ferric reductase</fullName>
    </submittedName>
</protein>
<organism evidence="15 16">
    <name type="scientific">Trinickia caryophylli</name>
    <name type="common">Paraburkholderia caryophylli</name>
    <dbReference type="NCBI Taxonomy" id="28094"/>
    <lineage>
        <taxon>Bacteria</taxon>
        <taxon>Pseudomonadati</taxon>
        <taxon>Pseudomonadota</taxon>
        <taxon>Betaproteobacteria</taxon>
        <taxon>Burkholderiales</taxon>
        <taxon>Burkholderiaceae</taxon>
        <taxon>Trinickia</taxon>
    </lineage>
</organism>
<keyword evidence="12 13" id="KW-0472">Membrane</keyword>
<keyword evidence="7" id="KW-0274">FAD</keyword>
<dbReference type="GO" id="GO:0016491">
    <property type="term" value="F:oxidoreductase activity"/>
    <property type="evidence" value="ECO:0007669"/>
    <property type="project" value="UniProtKB-KW"/>
</dbReference>
<dbReference type="PANTHER" id="PTHR47354:SF8">
    <property type="entry name" value="1,2-PHENYLACETYL-COA EPOXIDASE, SUBUNIT E"/>
    <property type="match status" value="1"/>
</dbReference>
<dbReference type="PRINTS" id="PR00409">
    <property type="entry name" value="PHDIOXRDTASE"/>
</dbReference>
<keyword evidence="11" id="KW-0411">Iron-sulfur</keyword>
<accession>A0A1X7FMT9</accession>
<feature type="transmembrane region" description="Helical" evidence="13">
    <location>
        <begin position="103"/>
        <end position="119"/>
    </location>
</feature>
<proteinExistence type="predicted"/>
<keyword evidence="5" id="KW-0001">2Fe-2S</keyword>
<keyword evidence="3" id="KW-0285">Flavoprotein</keyword>
<dbReference type="GO" id="GO:0050660">
    <property type="term" value="F:flavin adenine dinucleotide binding"/>
    <property type="evidence" value="ECO:0007669"/>
    <property type="project" value="TreeGrafter"/>
</dbReference>
<keyword evidence="10" id="KW-0408">Iron</keyword>
<dbReference type="Gene3D" id="3.40.50.80">
    <property type="entry name" value="Nucleotide-binding domain of ferredoxin-NADP reductase (FNR) module"/>
    <property type="match status" value="1"/>
</dbReference>
<evidence type="ECO:0000256" key="13">
    <source>
        <dbReference type="SAM" id="Phobius"/>
    </source>
</evidence>
<feature type="transmembrane region" description="Helical" evidence="13">
    <location>
        <begin position="165"/>
        <end position="182"/>
    </location>
</feature>
<name>A0A1X7FMT9_TRICW</name>
<gene>
    <name evidence="15" type="ORF">SAMN06295900_11020</name>
</gene>
<reference evidence="16" key="1">
    <citation type="submission" date="2017-04" db="EMBL/GenBank/DDBJ databases">
        <authorList>
            <person name="Varghese N."/>
            <person name="Submissions S."/>
        </authorList>
    </citation>
    <scope>NUCLEOTIDE SEQUENCE [LARGE SCALE GENOMIC DNA]</scope>
    <source>
        <strain evidence="16">Ballard 720</strain>
    </source>
</reference>
<dbReference type="CDD" id="cd06198">
    <property type="entry name" value="FNR_like_3"/>
    <property type="match status" value="1"/>
</dbReference>
<dbReference type="STRING" id="28094.SAMN06295900_11020"/>
<dbReference type="Proteomes" id="UP000192911">
    <property type="component" value="Unassembled WGS sequence"/>
</dbReference>
<dbReference type="PANTHER" id="PTHR47354">
    <property type="entry name" value="NADH OXIDOREDUCTASE HCR"/>
    <property type="match status" value="1"/>
</dbReference>
<dbReference type="InterPro" id="IPR050415">
    <property type="entry name" value="MRET"/>
</dbReference>
<dbReference type="GO" id="GO:0051537">
    <property type="term" value="F:2 iron, 2 sulfur cluster binding"/>
    <property type="evidence" value="ECO:0007669"/>
    <property type="project" value="UniProtKB-KW"/>
</dbReference>
<dbReference type="AlphaFoldDB" id="A0A1X7FMT9"/>
<evidence type="ECO:0000256" key="10">
    <source>
        <dbReference type="ARBA" id="ARBA00023004"/>
    </source>
</evidence>
<feature type="transmembrane region" description="Helical" evidence="13">
    <location>
        <begin position="194"/>
        <end position="214"/>
    </location>
</feature>
<evidence type="ECO:0000256" key="1">
    <source>
        <dbReference type="ARBA" id="ARBA00001974"/>
    </source>
</evidence>
<dbReference type="GO" id="GO:0046872">
    <property type="term" value="F:metal ion binding"/>
    <property type="evidence" value="ECO:0007669"/>
    <property type="project" value="UniProtKB-KW"/>
</dbReference>
<sequence length="467" mass="52452">MFAPMDWMFAPMLTPARRRSEIVMKKIRLAYLGLLAALALLWLAADNVFDVPYAFRAFRSSMMNLTGVLAIGCMSVGIVLAVRPARVEPWLGGLDKSYRLHKWLGITALVVAIVHWLWAKGPKWLVALGWMQRPERKPPPGAGSLSTIEAFFRSQRGLAEQIGEWAFYAAVLLIFIALLKSFPYRHFFKTHRLIAIAYLALVYHAVVLIPVYYWREAIGPAVGLLMMGGVGASAVSLFRRIGRTRRAVGEIESLLLHEDNRVLGVVIDLKDRWFGHAAGQFAFVTFDPVEGPHPFTISSAWQGDGKLQFHIKGIGDYTQRLPQSLTVGELVTVEGPYGTFDFRSDKPRQIWVAGGIGITPFLARMRARAAHEDLRAVDLFYSTKLPDPAFIAWLEELAGRADVRLHLLVSGKDERLDADHLCERVPEWKYADVWFCGPAAFGRALRQGLVAKGLAPRDFHQELFDMR</sequence>
<dbReference type="InterPro" id="IPR013130">
    <property type="entry name" value="Fe3_Rdtase_TM_dom"/>
</dbReference>
<dbReference type="Pfam" id="PF08022">
    <property type="entry name" value="FAD_binding_8"/>
    <property type="match status" value="1"/>
</dbReference>
<evidence type="ECO:0000256" key="7">
    <source>
        <dbReference type="ARBA" id="ARBA00022827"/>
    </source>
</evidence>
<dbReference type="Gene3D" id="2.40.30.10">
    <property type="entry name" value="Translation factors"/>
    <property type="match status" value="1"/>
</dbReference>
<evidence type="ECO:0000256" key="9">
    <source>
        <dbReference type="ARBA" id="ARBA00023002"/>
    </source>
</evidence>
<feature type="transmembrane region" description="Helical" evidence="13">
    <location>
        <begin position="220"/>
        <end position="238"/>
    </location>
</feature>
<evidence type="ECO:0000313" key="15">
    <source>
        <dbReference type="EMBL" id="SMF55091.1"/>
    </source>
</evidence>
<dbReference type="PROSITE" id="PS51384">
    <property type="entry name" value="FAD_FR"/>
    <property type="match status" value="1"/>
</dbReference>
<keyword evidence="8 13" id="KW-1133">Transmembrane helix</keyword>
<evidence type="ECO:0000256" key="11">
    <source>
        <dbReference type="ARBA" id="ARBA00023014"/>
    </source>
</evidence>
<feature type="domain" description="FAD-binding FR-type" evidence="14">
    <location>
        <begin position="241"/>
        <end position="343"/>
    </location>
</feature>
<dbReference type="InterPro" id="IPR039261">
    <property type="entry name" value="FNR_nucleotide-bd"/>
</dbReference>
<evidence type="ECO:0000313" key="16">
    <source>
        <dbReference type="Proteomes" id="UP000192911"/>
    </source>
</evidence>
<dbReference type="InterPro" id="IPR017927">
    <property type="entry name" value="FAD-bd_FR_type"/>
</dbReference>
<dbReference type="EMBL" id="FXAH01000010">
    <property type="protein sequence ID" value="SMF55091.1"/>
    <property type="molecule type" value="Genomic_DNA"/>
</dbReference>
<evidence type="ECO:0000256" key="3">
    <source>
        <dbReference type="ARBA" id="ARBA00022630"/>
    </source>
</evidence>
<dbReference type="SUPFAM" id="SSF63380">
    <property type="entry name" value="Riboflavin synthase domain-like"/>
    <property type="match status" value="1"/>
</dbReference>
<feature type="transmembrane region" description="Helical" evidence="13">
    <location>
        <begin position="61"/>
        <end position="82"/>
    </location>
</feature>
<keyword evidence="16" id="KW-1185">Reference proteome</keyword>
<dbReference type="GO" id="GO:0016020">
    <property type="term" value="C:membrane"/>
    <property type="evidence" value="ECO:0007669"/>
    <property type="project" value="UniProtKB-SubCell"/>
</dbReference>
<evidence type="ECO:0000256" key="6">
    <source>
        <dbReference type="ARBA" id="ARBA00022723"/>
    </source>
</evidence>
<keyword evidence="4 13" id="KW-0812">Transmembrane</keyword>
<comment type="cofactor">
    <cofactor evidence="1">
        <name>FAD</name>
        <dbReference type="ChEBI" id="CHEBI:57692"/>
    </cofactor>
</comment>
<evidence type="ECO:0000256" key="4">
    <source>
        <dbReference type="ARBA" id="ARBA00022692"/>
    </source>
</evidence>
<evidence type="ECO:0000256" key="12">
    <source>
        <dbReference type="ARBA" id="ARBA00023136"/>
    </source>
</evidence>
<dbReference type="InterPro" id="IPR017938">
    <property type="entry name" value="Riboflavin_synthase-like_b-brl"/>
</dbReference>
<evidence type="ECO:0000256" key="2">
    <source>
        <dbReference type="ARBA" id="ARBA00004141"/>
    </source>
</evidence>